<dbReference type="SUPFAM" id="SSF56542">
    <property type="entry name" value="Substrate-binding domain of HMG-CoA reductase"/>
    <property type="match status" value="1"/>
</dbReference>
<dbReference type="InterPro" id="IPR023076">
    <property type="entry name" value="HMG_CoA_Rdtase_CS"/>
</dbReference>
<dbReference type="InterPro" id="IPR002202">
    <property type="entry name" value="HMG_CoA_Rdtase"/>
</dbReference>
<evidence type="ECO:0000313" key="5">
    <source>
        <dbReference type="Proteomes" id="UP000286848"/>
    </source>
</evidence>
<organism evidence="4 5">
    <name type="scientific">Ligilactobacillus salitolerans</name>
    <dbReference type="NCBI Taxonomy" id="1808352"/>
    <lineage>
        <taxon>Bacteria</taxon>
        <taxon>Bacillati</taxon>
        <taxon>Bacillota</taxon>
        <taxon>Bacilli</taxon>
        <taxon>Lactobacillales</taxon>
        <taxon>Lactobacillaceae</taxon>
        <taxon>Ligilactobacillus</taxon>
    </lineage>
</organism>
<comment type="pathway">
    <text evidence="3">Metabolic intermediate metabolism; (R)-mevalonate degradation; (S)-3-hydroxy-3-methylglutaryl-CoA from (R)-mevalonate: step 1/1.</text>
</comment>
<dbReference type="InterPro" id="IPR009029">
    <property type="entry name" value="HMG_CoA_Rdtase_sub-bd_dom_sf"/>
</dbReference>
<dbReference type="GO" id="GO:0004420">
    <property type="term" value="F:hydroxymethylglutaryl-CoA reductase (NADPH) activity"/>
    <property type="evidence" value="ECO:0007669"/>
    <property type="project" value="InterPro"/>
</dbReference>
<dbReference type="AlphaFoldDB" id="A0A401IS74"/>
<evidence type="ECO:0000256" key="3">
    <source>
        <dbReference type="RuleBase" id="RU361219"/>
    </source>
</evidence>
<dbReference type="OrthoDB" id="9764892at2"/>
<dbReference type="GO" id="GO:0015936">
    <property type="term" value="P:coenzyme A metabolic process"/>
    <property type="evidence" value="ECO:0007669"/>
    <property type="project" value="InterPro"/>
</dbReference>
<dbReference type="Pfam" id="PF00368">
    <property type="entry name" value="HMG-CoA_red"/>
    <property type="match status" value="1"/>
</dbReference>
<reference evidence="4 5" key="1">
    <citation type="journal article" date="2019" name="Int. J. Syst. Evol. Microbiol.">
        <title>Lactobacillus salitolerans sp. nov., a novel lactic acid bacterium isolated from spent mushroom substrates.</title>
        <authorList>
            <person name="Tohno M."/>
            <person name="Tanizawa Y."/>
            <person name="Kojima Y."/>
            <person name="Sakamoto M."/>
            <person name="Nakamura Y."/>
            <person name="Ohkuma M."/>
            <person name="Kobayashi H."/>
        </authorList>
    </citation>
    <scope>NUCLEOTIDE SEQUENCE [LARGE SCALE GENOMIC DNA]</scope>
    <source>
        <strain evidence="4 5">YK43</strain>
    </source>
</reference>
<dbReference type="InterPro" id="IPR023074">
    <property type="entry name" value="HMG_CoA_Rdtase_cat_sf"/>
</dbReference>
<dbReference type="CDD" id="cd00644">
    <property type="entry name" value="HMG-CoA_reductase_classII"/>
    <property type="match status" value="1"/>
</dbReference>
<evidence type="ECO:0000256" key="2">
    <source>
        <dbReference type="ARBA" id="ARBA00023002"/>
    </source>
</evidence>
<proteinExistence type="inferred from homology"/>
<evidence type="ECO:0000256" key="1">
    <source>
        <dbReference type="ARBA" id="ARBA00007661"/>
    </source>
</evidence>
<comment type="similarity">
    <text evidence="1 3">Belongs to the HMG-CoA reductase family.</text>
</comment>
<dbReference type="PANTHER" id="PTHR10572">
    <property type="entry name" value="3-HYDROXY-3-METHYLGLUTARYL-COENZYME A REDUCTASE"/>
    <property type="match status" value="1"/>
</dbReference>
<dbReference type="EMBL" id="BFFP01000009">
    <property type="protein sequence ID" value="GBG94366.1"/>
    <property type="molecule type" value="Genomic_DNA"/>
</dbReference>
<sequence length="422" mass="45225">MQGFEKFYRKNWAERLEVLRKTQTLSEKQIEQLKTNAVTPEVGETQIENFITQYQLPEGLGLNFVIDGKEYLLPMVTEEPSVIAGASHGAAIVKKAGGFTTASRQRAMRGQVILENVQEPTKLAAQIAQQADSLLQIAAKAHPSIVKRGGGPLELAVRKLAEDLLSVDLIIDTKEAMGANMINTMLEAVAEKLRSEWHLDVLMAILSNYTTECLVSATCRIPVAQLAKNGIQGEQIAQKITQASRVAQLDPYRAATHNKGIMNGVDAAVLASGNDWRAIEAAVHAYAARDGQYRGLSSWQVAGQDLVGELTIPLPVGSVGGSIGVVPLLAVNSALRQERGASALQKMLVSVGLAQNLAALYALVTDGIQKGHMSLQMKSLAAGVGAAGPEVDQVVSALKQLPRNQQNESSARKILAEIRSAN</sequence>
<comment type="catalytic activity">
    <reaction evidence="3">
        <text>(R)-mevalonate + 2 NAD(+) + CoA = (3S)-3-hydroxy-3-methylglutaryl-CoA + 2 NADH + 2 H(+)</text>
        <dbReference type="Rhea" id="RHEA:14833"/>
        <dbReference type="ChEBI" id="CHEBI:15378"/>
        <dbReference type="ChEBI" id="CHEBI:36464"/>
        <dbReference type="ChEBI" id="CHEBI:43074"/>
        <dbReference type="ChEBI" id="CHEBI:57287"/>
        <dbReference type="ChEBI" id="CHEBI:57540"/>
        <dbReference type="ChEBI" id="CHEBI:57945"/>
        <dbReference type="EC" id="1.1.1.88"/>
    </reaction>
</comment>
<evidence type="ECO:0000313" key="4">
    <source>
        <dbReference type="EMBL" id="GBG94366.1"/>
    </source>
</evidence>
<dbReference type="PANTHER" id="PTHR10572:SF24">
    <property type="entry name" value="3-HYDROXY-3-METHYLGLUTARYL-COENZYME A REDUCTASE"/>
    <property type="match status" value="1"/>
</dbReference>
<dbReference type="Gene3D" id="3.90.770.10">
    <property type="entry name" value="3-hydroxy-3-methylglutaryl-coenzyme A Reductase, Chain A, domain 2"/>
    <property type="match status" value="2"/>
</dbReference>
<accession>A0A401IS74</accession>
<dbReference type="InterPro" id="IPR004553">
    <property type="entry name" value="HMG_CoA_Rdtase_bac-typ"/>
</dbReference>
<dbReference type="NCBIfam" id="TIGR00532">
    <property type="entry name" value="HMG_CoA_R_NAD"/>
    <property type="match status" value="1"/>
</dbReference>
<dbReference type="Proteomes" id="UP000286848">
    <property type="component" value="Unassembled WGS sequence"/>
</dbReference>
<keyword evidence="5" id="KW-1185">Reference proteome</keyword>
<keyword evidence="2 3" id="KW-0560">Oxidoreductase</keyword>
<dbReference type="PROSITE" id="PS50065">
    <property type="entry name" value="HMG_COA_REDUCTASE_4"/>
    <property type="match status" value="1"/>
</dbReference>
<dbReference type="RefSeq" id="WP_124975693.1">
    <property type="nucleotide sequence ID" value="NZ_BFFP01000009.1"/>
</dbReference>
<dbReference type="Gene3D" id="1.10.8.660">
    <property type="match status" value="1"/>
</dbReference>
<dbReference type="PROSITE" id="PS01192">
    <property type="entry name" value="HMG_COA_REDUCTASE_3"/>
    <property type="match status" value="1"/>
</dbReference>
<dbReference type="UniPathway" id="UPA00257">
    <property type="reaction ID" value="UER00367"/>
</dbReference>
<keyword evidence="3" id="KW-0520">NAD</keyword>
<dbReference type="InterPro" id="IPR009023">
    <property type="entry name" value="HMG_CoA_Rdtase_NAD(P)-bd_sf"/>
</dbReference>
<protein>
    <recommendedName>
        <fullName evidence="3">3-hydroxy-3-methylglutaryl coenzyme A reductase</fullName>
        <shortName evidence="3">HMG-CoA reductase</shortName>
        <ecNumber evidence="3">1.1.1.88</ecNumber>
    </recommendedName>
</protein>
<dbReference type="GO" id="GO:0140643">
    <property type="term" value="F:hydroxymethylglutaryl-CoA reductase (NADH) activity"/>
    <property type="evidence" value="ECO:0007669"/>
    <property type="project" value="UniProtKB-EC"/>
</dbReference>
<gene>
    <name evidence="4" type="primary">mvaA</name>
    <name evidence="4" type="ORF">LFYK43_08250</name>
</gene>
<dbReference type="EC" id="1.1.1.88" evidence="3"/>
<name>A0A401IS74_9LACO</name>
<comment type="caution">
    <text evidence="4">The sequence shown here is derived from an EMBL/GenBank/DDBJ whole genome shotgun (WGS) entry which is preliminary data.</text>
</comment>
<dbReference type="SUPFAM" id="SSF55035">
    <property type="entry name" value="NAD-binding domain of HMG-CoA reductase"/>
    <property type="match status" value="1"/>
</dbReference>